<dbReference type="InterPro" id="IPR002130">
    <property type="entry name" value="Cyclophilin-type_PPIase_dom"/>
</dbReference>
<dbReference type="SUPFAM" id="SSF50891">
    <property type="entry name" value="Cyclophilin-like"/>
    <property type="match status" value="1"/>
</dbReference>
<dbReference type="InterPro" id="IPR029000">
    <property type="entry name" value="Cyclophilin-like_dom_sf"/>
</dbReference>
<name>A0A5B9QF58_9BACT</name>
<protein>
    <recommendedName>
        <fullName evidence="2">peptidylprolyl isomerase</fullName>
        <ecNumber evidence="2">5.2.1.8</ecNumber>
    </recommendedName>
</protein>
<evidence type="ECO:0000256" key="4">
    <source>
        <dbReference type="ARBA" id="ARBA00023235"/>
    </source>
</evidence>
<dbReference type="Gene3D" id="2.40.100.10">
    <property type="entry name" value="Cyclophilin-like"/>
    <property type="match status" value="1"/>
</dbReference>
<dbReference type="Proteomes" id="UP000323917">
    <property type="component" value="Chromosome"/>
</dbReference>
<accession>A0A5B9QF58</accession>
<dbReference type="EC" id="5.2.1.8" evidence="2"/>
<dbReference type="CDD" id="cd00317">
    <property type="entry name" value="cyclophilin"/>
    <property type="match status" value="1"/>
</dbReference>
<dbReference type="Pfam" id="PF00160">
    <property type="entry name" value="Pro_isomerase"/>
    <property type="match status" value="1"/>
</dbReference>
<dbReference type="InterPro" id="IPR020892">
    <property type="entry name" value="Cyclophilin-type_PPIase_CS"/>
</dbReference>
<dbReference type="PANTHER" id="PTHR45625">
    <property type="entry name" value="PEPTIDYL-PROLYL CIS-TRANS ISOMERASE-RELATED"/>
    <property type="match status" value="1"/>
</dbReference>
<dbReference type="GO" id="GO:0006457">
    <property type="term" value="P:protein folding"/>
    <property type="evidence" value="ECO:0007669"/>
    <property type="project" value="InterPro"/>
</dbReference>
<evidence type="ECO:0000256" key="3">
    <source>
        <dbReference type="ARBA" id="ARBA00023110"/>
    </source>
</evidence>
<sequence length="398" mass="43334">MGRFLFVFCWFLLANIGAIRLEVVTAQQPVAQNSTDALVASFEKARNEWVALYGKIQAKQQDKAGKSGDQLKQIDSEIDTLRAQAAEQLGELIETGLAVYKADPDGNPQVKETLISMATFHVLGDAQGNGGDQFERALPLIKDLLAAGAGAEAPQLWLLGAVSAVSLNDFNLAKEYFAQAEAAGAFRSAPQSASQGRLMQLAQSMRDGLPDLEQNWQIEQRIREAEGLADDLPRVQFTTKDGDIVIELFENEAPQAVANFLTLAKKGYYDGVPFHRVLPGFMAQGGDPTGSGSGGPGYSIRCECHGDDYRKHFRGSLSMAHAGRNTGGSQFFLTFVPTSYLDGRHTVFGRVVEGMDVAASIKRRDPDNPSGPKPDKIIKATVLRDRGHEYKFEKLPGR</sequence>
<keyword evidence="3" id="KW-0697">Rotamase</keyword>
<evidence type="ECO:0000256" key="1">
    <source>
        <dbReference type="ARBA" id="ARBA00007365"/>
    </source>
</evidence>
<dbReference type="EMBL" id="CP042913">
    <property type="protein sequence ID" value="QEG37677.1"/>
    <property type="molecule type" value="Genomic_DNA"/>
</dbReference>
<keyword evidence="4 6" id="KW-0413">Isomerase</keyword>
<dbReference type="KEGG" id="bgok:Pr1d_50230"/>
<dbReference type="RefSeq" id="WP_238476581.1">
    <property type="nucleotide sequence ID" value="NZ_CP042913.1"/>
</dbReference>
<dbReference type="AlphaFoldDB" id="A0A5B9QF58"/>
<proteinExistence type="inferred from homology"/>
<reference evidence="6 7" key="1">
    <citation type="submission" date="2019-08" db="EMBL/GenBank/DDBJ databases">
        <title>Deep-cultivation of Planctomycetes and their phenomic and genomic characterization uncovers novel biology.</title>
        <authorList>
            <person name="Wiegand S."/>
            <person name="Jogler M."/>
            <person name="Boedeker C."/>
            <person name="Pinto D."/>
            <person name="Vollmers J."/>
            <person name="Rivas-Marin E."/>
            <person name="Kohn T."/>
            <person name="Peeters S.H."/>
            <person name="Heuer A."/>
            <person name="Rast P."/>
            <person name="Oberbeckmann S."/>
            <person name="Bunk B."/>
            <person name="Jeske O."/>
            <person name="Meyerdierks A."/>
            <person name="Storesund J.E."/>
            <person name="Kallscheuer N."/>
            <person name="Luecker S."/>
            <person name="Lage O.M."/>
            <person name="Pohl T."/>
            <person name="Merkel B.J."/>
            <person name="Hornburger P."/>
            <person name="Mueller R.-W."/>
            <person name="Bruemmer F."/>
            <person name="Labrenz M."/>
            <person name="Spormann A.M."/>
            <person name="Op den Camp H."/>
            <person name="Overmann J."/>
            <person name="Amann R."/>
            <person name="Jetten M.S.M."/>
            <person name="Mascher T."/>
            <person name="Medema M.H."/>
            <person name="Devos D.P."/>
            <person name="Kaster A.-K."/>
            <person name="Ovreas L."/>
            <person name="Rohde M."/>
            <person name="Galperin M.Y."/>
            <person name="Jogler C."/>
        </authorList>
    </citation>
    <scope>NUCLEOTIDE SEQUENCE [LARGE SCALE GENOMIC DNA]</scope>
    <source>
        <strain evidence="6 7">Pr1d</strain>
    </source>
</reference>
<evidence type="ECO:0000259" key="5">
    <source>
        <dbReference type="PROSITE" id="PS50072"/>
    </source>
</evidence>
<dbReference type="PRINTS" id="PR00153">
    <property type="entry name" value="CSAPPISMRASE"/>
</dbReference>
<dbReference type="PROSITE" id="PS00170">
    <property type="entry name" value="CSA_PPIASE_1"/>
    <property type="match status" value="1"/>
</dbReference>
<dbReference type="InterPro" id="IPR044666">
    <property type="entry name" value="Cyclophilin_A-like"/>
</dbReference>
<evidence type="ECO:0000313" key="6">
    <source>
        <dbReference type="EMBL" id="QEG37677.1"/>
    </source>
</evidence>
<keyword evidence="7" id="KW-1185">Reference proteome</keyword>
<evidence type="ECO:0000313" key="7">
    <source>
        <dbReference type="Proteomes" id="UP000323917"/>
    </source>
</evidence>
<organism evidence="6 7">
    <name type="scientific">Bythopirellula goksoeyrii</name>
    <dbReference type="NCBI Taxonomy" id="1400387"/>
    <lineage>
        <taxon>Bacteria</taxon>
        <taxon>Pseudomonadati</taxon>
        <taxon>Planctomycetota</taxon>
        <taxon>Planctomycetia</taxon>
        <taxon>Pirellulales</taxon>
        <taxon>Lacipirellulaceae</taxon>
        <taxon>Bythopirellula</taxon>
    </lineage>
</organism>
<dbReference type="PANTHER" id="PTHR45625:SF4">
    <property type="entry name" value="PEPTIDYLPROLYL ISOMERASE DOMAIN AND WD REPEAT-CONTAINING PROTEIN 1"/>
    <property type="match status" value="1"/>
</dbReference>
<dbReference type="GO" id="GO:0003755">
    <property type="term" value="F:peptidyl-prolyl cis-trans isomerase activity"/>
    <property type="evidence" value="ECO:0007669"/>
    <property type="project" value="UniProtKB-KW"/>
</dbReference>
<evidence type="ECO:0000256" key="2">
    <source>
        <dbReference type="ARBA" id="ARBA00013194"/>
    </source>
</evidence>
<dbReference type="PROSITE" id="PS50072">
    <property type="entry name" value="CSA_PPIASE_2"/>
    <property type="match status" value="1"/>
</dbReference>
<gene>
    <name evidence="6" type="primary">ppiB_2</name>
    <name evidence="6" type="ORF">Pr1d_50230</name>
</gene>
<feature type="domain" description="PPIase cyclophilin-type" evidence="5">
    <location>
        <begin position="242"/>
        <end position="383"/>
    </location>
</feature>
<comment type="similarity">
    <text evidence="1">Belongs to the cyclophilin-type PPIase family.</text>
</comment>